<evidence type="ECO:0000313" key="3">
    <source>
        <dbReference type="Proteomes" id="UP001189429"/>
    </source>
</evidence>
<protein>
    <submittedName>
        <fullName evidence="2">Uncharacterized protein</fullName>
    </submittedName>
</protein>
<comment type="caution">
    <text evidence="2">The sequence shown here is derived from an EMBL/GenBank/DDBJ whole genome shotgun (WGS) entry which is preliminary data.</text>
</comment>
<sequence length="110" mass="12213">KVVPWSFGGDCAMWDKILDECQVMEPPDRCWQGWCFVDPCACNLSVPPRRSKLLHGTLYHGRPIYYSYATCGESSREEAAEAVQGRSSVEDVCQPTPHEADPAGRIVVPA</sequence>
<feature type="non-terminal residue" evidence="2">
    <location>
        <position position="1"/>
    </location>
</feature>
<gene>
    <name evidence="2" type="ORF">PCOR1329_LOCUS24608</name>
</gene>
<dbReference type="EMBL" id="CAUYUJ010008495">
    <property type="protein sequence ID" value="CAK0824118.1"/>
    <property type="molecule type" value="Genomic_DNA"/>
</dbReference>
<proteinExistence type="predicted"/>
<dbReference type="Proteomes" id="UP001189429">
    <property type="component" value="Unassembled WGS sequence"/>
</dbReference>
<evidence type="ECO:0000256" key="1">
    <source>
        <dbReference type="SAM" id="MobiDB-lite"/>
    </source>
</evidence>
<name>A0ABN9RZ82_9DINO</name>
<evidence type="ECO:0000313" key="2">
    <source>
        <dbReference type="EMBL" id="CAK0824118.1"/>
    </source>
</evidence>
<keyword evidence="3" id="KW-1185">Reference proteome</keyword>
<feature type="region of interest" description="Disordered" evidence="1">
    <location>
        <begin position="86"/>
        <end position="110"/>
    </location>
</feature>
<organism evidence="2 3">
    <name type="scientific">Prorocentrum cordatum</name>
    <dbReference type="NCBI Taxonomy" id="2364126"/>
    <lineage>
        <taxon>Eukaryota</taxon>
        <taxon>Sar</taxon>
        <taxon>Alveolata</taxon>
        <taxon>Dinophyceae</taxon>
        <taxon>Prorocentrales</taxon>
        <taxon>Prorocentraceae</taxon>
        <taxon>Prorocentrum</taxon>
    </lineage>
</organism>
<accession>A0ABN9RZ82</accession>
<reference evidence="2" key="1">
    <citation type="submission" date="2023-10" db="EMBL/GenBank/DDBJ databases">
        <authorList>
            <person name="Chen Y."/>
            <person name="Shah S."/>
            <person name="Dougan E. K."/>
            <person name="Thang M."/>
            <person name="Chan C."/>
        </authorList>
    </citation>
    <scope>NUCLEOTIDE SEQUENCE [LARGE SCALE GENOMIC DNA]</scope>
</reference>